<dbReference type="PROSITE" id="PS51186">
    <property type="entry name" value="GNAT"/>
    <property type="match status" value="1"/>
</dbReference>
<dbReference type="PANTHER" id="PTHR47237">
    <property type="entry name" value="SLL0310 PROTEIN"/>
    <property type="match status" value="1"/>
</dbReference>
<reference evidence="1 2" key="1">
    <citation type="submission" date="2017-09" db="EMBL/GenBank/DDBJ databases">
        <title>Large-scale bioinformatics analysis of Bacillus genomes uncovers conserved roles of natural products in bacterial physiology.</title>
        <authorList>
            <consortium name="Agbiome Team Llc"/>
            <person name="Bleich R.M."/>
            <person name="Kirk G.J."/>
            <person name="Santa Maria K.C."/>
            <person name="Allen S.E."/>
            <person name="Farag S."/>
            <person name="Shank E.A."/>
            <person name="Bowers A."/>
        </authorList>
    </citation>
    <scope>NUCLEOTIDE SEQUENCE [LARGE SCALE GENOMIC DNA]</scope>
    <source>
        <strain evidence="1 2">AFS003013</strain>
    </source>
</reference>
<dbReference type="Gene3D" id="3.40.630.90">
    <property type="match status" value="1"/>
</dbReference>
<dbReference type="InterPro" id="IPR041496">
    <property type="entry name" value="YitH/HolE_GNAT"/>
</dbReference>
<dbReference type="Gene3D" id="3.40.630.30">
    <property type="match status" value="1"/>
</dbReference>
<dbReference type="RefSeq" id="WP_029323869.1">
    <property type="nucleotide sequence ID" value="NZ_CATKQG010000011.1"/>
</dbReference>
<dbReference type="InterPro" id="IPR052729">
    <property type="entry name" value="Acyl/Acetyltrans_Enzymes"/>
</dbReference>
<accession>A0AAE5U9L4</accession>
<dbReference type="Pfam" id="PF18014">
    <property type="entry name" value="Acetyltransf_18"/>
    <property type="match status" value="1"/>
</dbReference>
<dbReference type="GO" id="GO:0016747">
    <property type="term" value="F:acyltransferase activity, transferring groups other than amino-acyl groups"/>
    <property type="evidence" value="ECO:0007669"/>
    <property type="project" value="InterPro"/>
</dbReference>
<name>A0AAE5U9L4_PRIMG</name>
<comment type="caution">
    <text evidence="1">The sequence shown here is derived from an EMBL/GenBank/DDBJ whole genome shotgun (WGS) entry which is preliminary data.</text>
</comment>
<dbReference type="InterPro" id="IPR000182">
    <property type="entry name" value="GNAT_dom"/>
</dbReference>
<dbReference type="CDD" id="cd04301">
    <property type="entry name" value="NAT_SF"/>
    <property type="match status" value="1"/>
</dbReference>
<evidence type="ECO:0000313" key="2">
    <source>
        <dbReference type="Proteomes" id="UP000220341"/>
    </source>
</evidence>
<dbReference type="SUPFAM" id="SSF55729">
    <property type="entry name" value="Acyl-CoA N-acyltransferases (Nat)"/>
    <property type="match status" value="1"/>
</dbReference>
<organism evidence="1 2">
    <name type="scientific">Priestia megaterium</name>
    <name type="common">Bacillus megaterium</name>
    <dbReference type="NCBI Taxonomy" id="1404"/>
    <lineage>
        <taxon>Bacteria</taxon>
        <taxon>Bacillati</taxon>
        <taxon>Bacillota</taxon>
        <taxon>Bacilli</taxon>
        <taxon>Bacillales</taxon>
        <taxon>Bacillaceae</taxon>
        <taxon>Priestia</taxon>
    </lineage>
</organism>
<sequence length="279" mass="31379">MIERFSEKDIKDLLVLSKLEKWDYSEADLHTIFSSGDVFGHRNEKGNIVSSVAVILYKNQSAFIGMVIVRKDYRKQGLAGQLMKHCLQTLSPEVNAYLIATKEGEHLYKKAGFKTVDYVSKYISSEYIPRAFKASGVYTRSLTRRDFKEVVKLDEAAFGDNRKLFLKSRIQQAEKAVVLQNEQNKMTGYGLAVRTPSNIVIGPVVAPNAEAAMLVIDELAKNYKEKLRIDLSSHEETLKKLMENHGFQLQNEPPVMAYGVNPLPARQGNLFAIAAQAFG</sequence>
<evidence type="ECO:0000313" key="1">
    <source>
        <dbReference type="EMBL" id="PES27699.1"/>
    </source>
</evidence>
<gene>
    <name evidence="1" type="ORF">CN497_29805</name>
</gene>
<dbReference type="Proteomes" id="UP000220341">
    <property type="component" value="Unassembled WGS sequence"/>
</dbReference>
<dbReference type="Pfam" id="PF13508">
    <property type="entry name" value="Acetyltransf_7"/>
    <property type="match status" value="1"/>
</dbReference>
<dbReference type="AlphaFoldDB" id="A0AAE5U9L4"/>
<dbReference type="PANTHER" id="PTHR47237:SF2">
    <property type="entry name" value="BLL4206 PROTEIN"/>
    <property type="match status" value="1"/>
</dbReference>
<dbReference type="InterPro" id="IPR016181">
    <property type="entry name" value="Acyl_CoA_acyltransferase"/>
</dbReference>
<dbReference type="EMBL" id="NTYW01000127">
    <property type="protein sequence ID" value="PES27699.1"/>
    <property type="molecule type" value="Genomic_DNA"/>
</dbReference>
<protein>
    <submittedName>
        <fullName evidence="1">N-acetyltransferase</fullName>
    </submittedName>
</protein>
<proteinExistence type="predicted"/>